<evidence type="ECO:0000313" key="14">
    <source>
        <dbReference type="Proteomes" id="UP000824540"/>
    </source>
</evidence>
<dbReference type="GO" id="GO:0007200">
    <property type="term" value="P:phospholipase C-activating G protein-coupled receptor signaling pathway"/>
    <property type="evidence" value="ECO:0007669"/>
    <property type="project" value="TreeGrafter"/>
</dbReference>
<dbReference type="InterPro" id="IPR017452">
    <property type="entry name" value="GPCR_Rhodpsn_7TM"/>
</dbReference>
<dbReference type="PRINTS" id="PR00237">
    <property type="entry name" value="GPCRRHODOPSN"/>
</dbReference>
<dbReference type="PANTHER" id="PTHR24232">
    <property type="entry name" value="G-PROTEIN COUPLED RECEPTOR"/>
    <property type="match status" value="1"/>
</dbReference>
<evidence type="ECO:0000256" key="11">
    <source>
        <dbReference type="SAM" id="Phobius"/>
    </source>
</evidence>
<feature type="transmembrane region" description="Helical" evidence="11">
    <location>
        <begin position="53"/>
        <end position="74"/>
    </location>
</feature>
<keyword evidence="7 10" id="KW-0675">Receptor</keyword>
<evidence type="ECO:0000256" key="8">
    <source>
        <dbReference type="ARBA" id="ARBA00023180"/>
    </source>
</evidence>
<dbReference type="Gene3D" id="1.20.1070.10">
    <property type="entry name" value="Rhodopsin 7-helix transmembrane proteins"/>
    <property type="match status" value="1"/>
</dbReference>
<feature type="transmembrane region" description="Helical" evidence="11">
    <location>
        <begin position="132"/>
        <end position="152"/>
    </location>
</feature>
<evidence type="ECO:0000256" key="3">
    <source>
        <dbReference type="ARBA" id="ARBA00022692"/>
    </source>
</evidence>
<keyword evidence="9 10" id="KW-0807">Transducer</keyword>
<organism evidence="13 14">
    <name type="scientific">Albula glossodonta</name>
    <name type="common">roundjaw bonefish</name>
    <dbReference type="NCBI Taxonomy" id="121402"/>
    <lineage>
        <taxon>Eukaryota</taxon>
        <taxon>Metazoa</taxon>
        <taxon>Chordata</taxon>
        <taxon>Craniata</taxon>
        <taxon>Vertebrata</taxon>
        <taxon>Euteleostomi</taxon>
        <taxon>Actinopterygii</taxon>
        <taxon>Neopterygii</taxon>
        <taxon>Teleostei</taxon>
        <taxon>Albuliformes</taxon>
        <taxon>Albulidae</taxon>
        <taxon>Albula</taxon>
    </lineage>
</organism>
<keyword evidence="5 10" id="KW-0297">G-protein coupled receptor</keyword>
<evidence type="ECO:0000259" key="12">
    <source>
        <dbReference type="PROSITE" id="PS50262"/>
    </source>
</evidence>
<feature type="transmembrane region" description="Helical" evidence="11">
    <location>
        <begin position="21"/>
        <end position="46"/>
    </location>
</feature>
<dbReference type="PROSITE" id="PS50262">
    <property type="entry name" value="G_PROTEIN_RECEP_F1_2"/>
    <property type="match status" value="1"/>
</dbReference>
<dbReference type="SMART" id="SM01381">
    <property type="entry name" value="7TM_GPCR_Srsx"/>
    <property type="match status" value="1"/>
</dbReference>
<dbReference type="FunFam" id="1.20.1070.10:FF:000142">
    <property type="entry name" value="G protein-coupled receptor 55"/>
    <property type="match status" value="1"/>
</dbReference>
<evidence type="ECO:0000256" key="4">
    <source>
        <dbReference type="ARBA" id="ARBA00022989"/>
    </source>
</evidence>
<dbReference type="InterPro" id="IPR000276">
    <property type="entry name" value="GPCR_Rhodpsn"/>
</dbReference>
<feature type="transmembrane region" description="Helical" evidence="11">
    <location>
        <begin position="94"/>
        <end position="112"/>
    </location>
</feature>
<reference evidence="13" key="1">
    <citation type="thesis" date="2021" institute="BYU ScholarsArchive" country="Provo, UT, USA">
        <title>Applications of and Algorithms for Genome Assembly and Genomic Analyses with an Emphasis on Marine Teleosts.</title>
        <authorList>
            <person name="Pickett B.D."/>
        </authorList>
    </citation>
    <scope>NUCLEOTIDE SEQUENCE</scope>
    <source>
        <strain evidence="13">HI-2016</strain>
    </source>
</reference>
<evidence type="ECO:0000256" key="10">
    <source>
        <dbReference type="RuleBase" id="RU000688"/>
    </source>
</evidence>
<dbReference type="GO" id="GO:0004930">
    <property type="term" value="F:G protein-coupled receptor activity"/>
    <property type="evidence" value="ECO:0007669"/>
    <property type="project" value="UniProtKB-KW"/>
</dbReference>
<dbReference type="EMBL" id="JAFBMS010000085">
    <property type="protein sequence ID" value="KAG9337566.1"/>
    <property type="molecule type" value="Genomic_DNA"/>
</dbReference>
<sequence length="364" mass="40749">MTNGSNCSFTEVNELMMSLQLVIYIPIFVFGLILNSLALVVLCVYLKKWMESTIYMTNLALMDMLLLFPMPFKMHATKHQWNADKRVLCSFLESLYFISVYGSIYTIMCIAVDRYIAIKHPFRAKQLRSPRAAMATCALIWAVVVGATAPVYRFHDDDKGPFRCFHGFSDAGWNPALIVCLELLGFLGPTLVLVACSVQIVRALRSSQQNSAKQQACIRIIYSNLVIFLVPFTPCHLGIFLQFLVRCGIITDCDAKTRISLFVQVAMSLSNITCCLDAFCYYFTTREIRASGGQIRQSFSQRRTNSTSEPPPVASAKEAAACRMVKFTGDSVFLPEAKCDSQPVYALPFALPALQKNNSAEVYQ</sequence>
<comment type="subcellular location">
    <subcellularLocation>
        <location evidence="1">Cell membrane</location>
        <topology evidence="1">Multi-pass membrane protein</topology>
    </subcellularLocation>
</comment>
<evidence type="ECO:0000256" key="5">
    <source>
        <dbReference type="ARBA" id="ARBA00023040"/>
    </source>
</evidence>
<dbReference type="Proteomes" id="UP000824540">
    <property type="component" value="Unassembled WGS sequence"/>
</dbReference>
<keyword evidence="3 10" id="KW-0812">Transmembrane</keyword>
<evidence type="ECO:0000256" key="2">
    <source>
        <dbReference type="ARBA" id="ARBA00022475"/>
    </source>
</evidence>
<comment type="similarity">
    <text evidence="10">Belongs to the G-protein coupled receptor 1 family.</text>
</comment>
<keyword evidence="8" id="KW-0325">Glycoprotein</keyword>
<dbReference type="GO" id="GO:0005886">
    <property type="term" value="C:plasma membrane"/>
    <property type="evidence" value="ECO:0007669"/>
    <property type="project" value="UniProtKB-SubCell"/>
</dbReference>
<keyword evidence="6 11" id="KW-0472">Membrane</keyword>
<evidence type="ECO:0000256" key="9">
    <source>
        <dbReference type="ARBA" id="ARBA00023224"/>
    </source>
</evidence>
<name>A0A8T2NCK7_9TELE</name>
<dbReference type="OrthoDB" id="9447539at2759"/>
<proteinExistence type="inferred from homology"/>
<evidence type="ECO:0000313" key="13">
    <source>
        <dbReference type="EMBL" id="KAG9337566.1"/>
    </source>
</evidence>
<keyword evidence="14" id="KW-1185">Reference proteome</keyword>
<keyword evidence="4 11" id="KW-1133">Transmembrane helix</keyword>
<feature type="transmembrane region" description="Helical" evidence="11">
    <location>
        <begin position="172"/>
        <end position="201"/>
    </location>
</feature>
<evidence type="ECO:0000256" key="6">
    <source>
        <dbReference type="ARBA" id="ARBA00023136"/>
    </source>
</evidence>
<dbReference type="PANTHER" id="PTHR24232:SF56">
    <property type="entry name" value="G-PROTEIN COUPLED RECEPTOR 55"/>
    <property type="match status" value="1"/>
</dbReference>
<gene>
    <name evidence="13" type="ORF">JZ751_028586</name>
</gene>
<dbReference type="SUPFAM" id="SSF81321">
    <property type="entry name" value="Family A G protein-coupled receptor-like"/>
    <property type="match status" value="1"/>
</dbReference>
<dbReference type="GO" id="GO:0035025">
    <property type="term" value="P:positive regulation of Rho protein signal transduction"/>
    <property type="evidence" value="ECO:0007669"/>
    <property type="project" value="TreeGrafter"/>
</dbReference>
<dbReference type="CDD" id="cd15165">
    <property type="entry name" value="7tmA_GPR55-like"/>
    <property type="match status" value="1"/>
</dbReference>
<keyword evidence="2" id="KW-1003">Cell membrane</keyword>
<comment type="caution">
    <text evidence="13">The sequence shown here is derived from an EMBL/GenBank/DDBJ whole genome shotgun (WGS) entry which is preliminary data.</text>
</comment>
<accession>A0A8T2NCK7</accession>
<evidence type="ECO:0000256" key="1">
    <source>
        <dbReference type="ARBA" id="ARBA00004651"/>
    </source>
</evidence>
<protein>
    <recommendedName>
        <fullName evidence="12">G-protein coupled receptors family 1 profile domain-containing protein</fullName>
    </recommendedName>
</protein>
<dbReference type="Pfam" id="PF00001">
    <property type="entry name" value="7tm_1"/>
    <property type="match status" value="1"/>
</dbReference>
<evidence type="ECO:0000256" key="7">
    <source>
        <dbReference type="ARBA" id="ARBA00023170"/>
    </source>
</evidence>
<dbReference type="AlphaFoldDB" id="A0A8T2NCK7"/>
<feature type="domain" description="G-protein coupled receptors family 1 profile" evidence="12">
    <location>
        <begin position="34"/>
        <end position="281"/>
    </location>
</feature>
<dbReference type="PROSITE" id="PS00237">
    <property type="entry name" value="G_PROTEIN_RECEP_F1_1"/>
    <property type="match status" value="1"/>
</dbReference>
<feature type="non-terminal residue" evidence="13">
    <location>
        <position position="364"/>
    </location>
</feature>
<feature type="transmembrane region" description="Helical" evidence="11">
    <location>
        <begin position="221"/>
        <end position="245"/>
    </location>
</feature>